<comment type="caution">
    <text evidence="1">The sequence shown here is derived from an EMBL/GenBank/DDBJ whole genome shotgun (WGS) entry which is preliminary data.</text>
</comment>
<dbReference type="AlphaFoldDB" id="A0A1E3XD03"/>
<name>A0A1E3XD03_9BACT</name>
<accession>A0A1E3XD03</accession>
<dbReference type="Proteomes" id="UP000094056">
    <property type="component" value="Unassembled WGS sequence"/>
</dbReference>
<dbReference type="EMBL" id="MAYW01000026">
    <property type="protein sequence ID" value="ODS33521.1"/>
    <property type="molecule type" value="Genomic_DNA"/>
</dbReference>
<dbReference type="InterPro" id="IPR036388">
    <property type="entry name" value="WH-like_DNA-bd_sf"/>
</dbReference>
<evidence type="ECO:0000313" key="2">
    <source>
        <dbReference type="Proteomes" id="UP000094056"/>
    </source>
</evidence>
<organism evidence="1 2">
    <name type="scientific">Candidatus Scalindua rubra</name>
    <dbReference type="NCBI Taxonomy" id="1872076"/>
    <lineage>
        <taxon>Bacteria</taxon>
        <taxon>Pseudomonadati</taxon>
        <taxon>Planctomycetota</taxon>
        <taxon>Candidatus Brocadiia</taxon>
        <taxon>Candidatus Brocadiales</taxon>
        <taxon>Candidatus Scalinduaceae</taxon>
        <taxon>Candidatus Scalindua</taxon>
    </lineage>
</organism>
<proteinExistence type="predicted"/>
<dbReference type="Gene3D" id="1.10.10.10">
    <property type="entry name" value="Winged helix-like DNA-binding domain superfamily/Winged helix DNA-binding domain"/>
    <property type="match status" value="1"/>
</dbReference>
<reference evidence="1 2" key="1">
    <citation type="submission" date="2016-07" db="EMBL/GenBank/DDBJ databases">
        <title>Draft genome of Scalindua rubra, obtained from a brine-seawater interface in the Red Sea, sheds light on salt adaptation in anammox bacteria.</title>
        <authorList>
            <person name="Speth D.R."/>
            <person name="Lagkouvardos I."/>
            <person name="Wang Y."/>
            <person name="Qian P.-Y."/>
            <person name="Dutilh B.E."/>
            <person name="Jetten M.S."/>
        </authorList>
    </citation>
    <scope>NUCLEOTIDE SEQUENCE [LARGE SCALE GENOMIC DNA]</scope>
    <source>
        <strain evidence="1">BSI-1</strain>
    </source>
</reference>
<protein>
    <submittedName>
        <fullName evidence="1">Uncharacterized protein</fullName>
    </submittedName>
</protein>
<gene>
    <name evidence="1" type="ORF">SCARUB_01345</name>
</gene>
<sequence length="172" mass="19316">MPSPNEMQVLRIAEDAKKVNKSVISRRMEITTIYADYLLATLAMKNHLQKARQGKYGVYKLTPKGREVLSKIRLVKWVGAREREVLKLVSELRRASPVRDKTPKVSALSSAKISNGASTNVISRKLKISNDYALLICKSLAGLDLRAAYLKEIKPCVYKLTALGEQFVAKKR</sequence>
<evidence type="ECO:0000313" key="1">
    <source>
        <dbReference type="EMBL" id="ODS33521.1"/>
    </source>
</evidence>